<dbReference type="Gene3D" id="2.40.100.10">
    <property type="entry name" value="Cyclophilin-like"/>
    <property type="match status" value="1"/>
</dbReference>
<evidence type="ECO:0000313" key="6">
    <source>
        <dbReference type="EMBL" id="WWC10466.1"/>
    </source>
</evidence>
<dbReference type="Proteomes" id="UP001350972">
    <property type="component" value="Chromosome"/>
</dbReference>
<keyword evidence="2 6" id="KW-0378">Hydrolase</keyword>
<dbReference type="PANTHER" id="PTHR43309">
    <property type="entry name" value="5-OXOPROLINASE SUBUNIT C"/>
    <property type="match status" value="1"/>
</dbReference>
<dbReference type="GeneID" id="93755266"/>
<organism evidence="5 7">
    <name type="scientific">Raoultella ornithinolytica</name>
    <name type="common">Klebsiella ornithinolytica</name>
    <dbReference type="NCBI Taxonomy" id="54291"/>
    <lineage>
        <taxon>Bacteria</taxon>
        <taxon>Pseudomonadati</taxon>
        <taxon>Pseudomonadota</taxon>
        <taxon>Gammaproteobacteria</taxon>
        <taxon>Enterobacterales</taxon>
        <taxon>Enterobacteriaceae</taxon>
        <taxon>Klebsiella/Raoultella group</taxon>
        <taxon>Raoultella</taxon>
    </lineage>
</organism>
<dbReference type="EMBL" id="CP145163">
    <property type="protein sequence ID" value="WWC10466.1"/>
    <property type="molecule type" value="Genomic_DNA"/>
</dbReference>
<accession>A0A225U956</accession>
<evidence type="ECO:0000256" key="2">
    <source>
        <dbReference type="ARBA" id="ARBA00022801"/>
    </source>
</evidence>
<evidence type="ECO:0000259" key="4">
    <source>
        <dbReference type="SMART" id="SM00797"/>
    </source>
</evidence>
<dbReference type="EC" id="3.5.2.9" evidence="6"/>
<keyword evidence="1" id="KW-0547">Nucleotide-binding</keyword>
<dbReference type="Proteomes" id="UP000229713">
    <property type="component" value="Unassembled WGS sequence"/>
</dbReference>
<sequence>MLKMIRAGMYSSVQDGGREGQRQSGISLCGALDKPSLVIANLLVGNAGNAAALEITLGQVDIQFERDCWFALTGAACEAMLDGEPVWVGWRMAAKAGQHLVLKTPQYGIRSYLAVAGGIDVPEVLGSRCTDLKVGIGGLEGRRLQDGDRLKLGKASRRFSTSRGVKSLPIGNRIRALPGPEYHEFDRASQGAFWRSPWQLSAQSNRMGYRLQGQPLTRTTHREMFSHGLLPGVVQVPHNGQPIVLMNDAQTTGGYPRIACIIDADMYQLAQIPLGQPIHFVPCTLEEALKARADQQRYLEQLAWRLSDDH</sequence>
<evidence type="ECO:0000256" key="1">
    <source>
        <dbReference type="ARBA" id="ARBA00022741"/>
    </source>
</evidence>
<reference evidence="6 8" key="2">
    <citation type="submission" date="2024-02" db="EMBL/GenBank/DDBJ databases">
        <title>Tn5403 promotes plasmid rearrangements and degradation of the Klebsiella pneumoniae carbapenemase (KPC) transposon Tn4401.</title>
        <authorList>
            <person name="Sheppard A.E."/>
            <person name="Barry K.E."/>
            <person name="Parikh H.I."/>
            <person name="Vegesana K."/>
            <person name="Sebra R."/>
            <person name="George S."/>
            <person name="Sanderson N.D."/>
            <person name="Stoesser N."/>
            <person name="Eyre D.W."/>
            <person name="Crook D.W."/>
            <person name="Walker A.S."/>
            <person name="Mathers A.J."/>
        </authorList>
    </citation>
    <scope>NUCLEOTIDE SEQUENCE [LARGE SCALE GENOMIC DNA]</scope>
    <source>
        <strain evidence="6 8">CAV1921</strain>
    </source>
</reference>
<dbReference type="InterPro" id="IPR029000">
    <property type="entry name" value="Cyclophilin-like_dom_sf"/>
</dbReference>
<protein>
    <submittedName>
        <fullName evidence="6">5-oxoprolinase subunit PxpC</fullName>
        <ecNumber evidence="6">3.5.2.9</ecNumber>
    </submittedName>
</protein>
<dbReference type="NCBIfam" id="NF045499">
    <property type="entry name" value="PxpC_5OPro"/>
    <property type="match status" value="1"/>
</dbReference>
<gene>
    <name evidence="6" type="primary">pxpC</name>
    <name evidence="5" type="ORF">CFY86_07030</name>
    <name evidence="6" type="ORF">LM286_19255</name>
</gene>
<dbReference type="GO" id="GO:0017168">
    <property type="term" value="F:5-oxoprolinase (ATP-hydrolyzing) activity"/>
    <property type="evidence" value="ECO:0007669"/>
    <property type="project" value="UniProtKB-EC"/>
</dbReference>
<dbReference type="AlphaFoldDB" id="A0A225U956"/>
<keyword evidence="8" id="KW-1185">Reference proteome</keyword>
<proteinExistence type="predicted"/>
<reference evidence="5 7" key="1">
    <citation type="submission" date="2017-07" db="EMBL/GenBank/DDBJ databases">
        <title>Raoultella ornithinolytica strain HH3 draft genome.</title>
        <authorList>
            <person name="Duceppe M.-O."/>
            <person name="Huang H."/>
            <person name="Phipps-Todd B."/>
        </authorList>
    </citation>
    <scope>NUCLEOTIDE SEQUENCE [LARGE SCALE GENOMIC DNA]</scope>
    <source>
        <strain evidence="5 7">HH3</strain>
    </source>
</reference>
<dbReference type="RefSeq" id="WP_004859647.1">
    <property type="nucleotide sequence ID" value="NZ_ABDFAB020000005.1"/>
</dbReference>
<name>A0A225U956_RAOOR</name>
<dbReference type="InterPro" id="IPR052708">
    <property type="entry name" value="PxpC"/>
</dbReference>
<dbReference type="SMART" id="SM00797">
    <property type="entry name" value="AHS2"/>
    <property type="match status" value="1"/>
</dbReference>
<dbReference type="PANTHER" id="PTHR43309:SF3">
    <property type="entry name" value="5-OXOPROLINASE SUBUNIT C"/>
    <property type="match status" value="1"/>
</dbReference>
<dbReference type="Pfam" id="PF02626">
    <property type="entry name" value="CT_A_B"/>
    <property type="match status" value="1"/>
</dbReference>
<dbReference type="GO" id="GO:0005524">
    <property type="term" value="F:ATP binding"/>
    <property type="evidence" value="ECO:0007669"/>
    <property type="project" value="UniProtKB-KW"/>
</dbReference>
<dbReference type="EMBL" id="NKYI01000011">
    <property type="protein sequence ID" value="PIK90505.1"/>
    <property type="molecule type" value="Genomic_DNA"/>
</dbReference>
<dbReference type="InterPro" id="IPR003778">
    <property type="entry name" value="CT_A_B"/>
</dbReference>
<evidence type="ECO:0000313" key="5">
    <source>
        <dbReference type="EMBL" id="PIK90505.1"/>
    </source>
</evidence>
<feature type="domain" description="Carboxyltransferase" evidence="4">
    <location>
        <begin position="23"/>
        <end position="298"/>
    </location>
</feature>
<evidence type="ECO:0000313" key="7">
    <source>
        <dbReference type="Proteomes" id="UP000229713"/>
    </source>
</evidence>
<dbReference type="PaxDb" id="1286170-RORB6_11495"/>
<evidence type="ECO:0000313" key="8">
    <source>
        <dbReference type="Proteomes" id="UP001350972"/>
    </source>
</evidence>
<dbReference type="InterPro" id="IPR053526">
    <property type="entry name" value="5-oxoprolinase_subunit"/>
</dbReference>
<dbReference type="NCBIfam" id="TIGR00724">
    <property type="entry name" value="urea_amlyse_rel"/>
    <property type="match status" value="1"/>
</dbReference>
<evidence type="ECO:0000256" key="3">
    <source>
        <dbReference type="ARBA" id="ARBA00022840"/>
    </source>
</evidence>
<keyword evidence="3" id="KW-0067">ATP-binding</keyword>
<dbReference type="SUPFAM" id="SSF50891">
    <property type="entry name" value="Cyclophilin-like"/>
    <property type="match status" value="1"/>
</dbReference>